<dbReference type="Proteomes" id="UP000595823">
    <property type="component" value="Chromosome"/>
</dbReference>
<dbReference type="Pfam" id="PF00589">
    <property type="entry name" value="Phage_integrase"/>
    <property type="match status" value="1"/>
</dbReference>
<dbReference type="GO" id="GO:0015074">
    <property type="term" value="P:DNA integration"/>
    <property type="evidence" value="ECO:0007669"/>
    <property type="project" value="InterPro"/>
</dbReference>
<gene>
    <name evidence="3" type="ORF">HUG15_00270</name>
</gene>
<dbReference type="InterPro" id="IPR013762">
    <property type="entry name" value="Integrase-like_cat_sf"/>
</dbReference>
<dbReference type="SUPFAM" id="SSF56349">
    <property type="entry name" value="DNA breaking-rejoining enzymes"/>
    <property type="match status" value="1"/>
</dbReference>
<dbReference type="GO" id="GO:0003677">
    <property type="term" value="F:DNA binding"/>
    <property type="evidence" value="ECO:0007669"/>
    <property type="project" value="InterPro"/>
</dbReference>
<dbReference type="RefSeq" id="WP_200126196.1">
    <property type="nucleotide sequence ID" value="NZ_CP054705.1"/>
</dbReference>
<protein>
    <submittedName>
        <fullName evidence="3">Tyrosine-type recombinase/integrase</fullName>
    </submittedName>
</protein>
<dbReference type="InterPro" id="IPR011010">
    <property type="entry name" value="DNA_brk_join_enz"/>
</dbReference>
<dbReference type="InterPro" id="IPR002104">
    <property type="entry name" value="Integrase_catalytic"/>
</dbReference>
<dbReference type="InterPro" id="IPR050090">
    <property type="entry name" value="Tyrosine_recombinase_XerCD"/>
</dbReference>
<dbReference type="PROSITE" id="PS51898">
    <property type="entry name" value="TYR_RECOMBINASE"/>
    <property type="match status" value="1"/>
</dbReference>
<feature type="domain" description="Tyr recombinase" evidence="2">
    <location>
        <begin position="1"/>
        <end position="179"/>
    </location>
</feature>
<dbReference type="PANTHER" id="PTHR30349">
    <property type="entry name" value="PHAGE INTEGRASE-RELATED"/>
    <property type="match status" value="1"/>
</dbReference>
<proteinExistence type="predicted"/>
<dbReference type="Gene3D" id="1.10.443.10">
    <property type="entry name" value="Intergrase catalytic core"/>
    <property type="match status" value="1"/>
</dbReference>
<evidence type="ECO:0000313" key="4">
    <source>
        <dbReference type="Proteomes" id="UP000595823"/>
    </source>
</evidence>
<dbReference type="PANTHER" id="PTHR30349:SF82">
    <property type="entry name" value="INTEGRASE_RECOMBINASE YOEC-RELATED"/>
    <property type="match status" value="1"/>
</dbReference>
<accession>A0A7T6YZJ3</accession>
<dbReference type="AlphaFoldDB" id="A0A7T6YZJ3"/>
<keyword evidence="1" id="KW-0233">DNA recombination</keyword>
<evidence type="ECO:0000313" key="3">
    <source>
        <dbReference type="EMBL" id="QQK74203.1"/>
    </source>
</evidence>
<dbReference type="KEGG" id="scia:HUG15_00270"/>
<sequence length="183" mass="20392">MNTVDPIKNTAHINRIKNALHGRNKLLWIVGINSGLRISDILALKVGDLRGQDNITITEGKTKKRKRFPLNAAIKKAVKECVPAEVSADEYVFKSRKGVNKPIGRVQAYTVLNDAVERAGLTDKVGKIGTHTMRKTFGAKAYENGTDLAMLMRIFNHSSQNETLKYIGIQQRDIDEVYANVCL</sequence>
<evidence type="ECO:0000259" key="2">
    <source>
        <dbReference type="PROSITE" id="PS51898"/>
    </source>
</evidence>
<dbReference type="EMBL" id="CP054705">
    <property type="protein sequence ID" value="QQK74203.1"/>
    <property type="molecule type" value="Genomic_DNA"/>
</dbReference>
<name>A0A7T6YZJ3_9BACI</name>
<keyword evidence="4" id="KW-1185">Reference proteome</keyword>
<evidence type="ECO:0000256" key="1">
    <source>
        <dbReference type="ARBA" id="ARBA00023172"/>
    </source>
</evidence>
<reference evidence="3 4" key="1">
    <citation type="submission" date="2020-06" db="EMBL/GenBank/DDBJ databases">
        <title>Genomic analysis of Salicibibacter sp. NKC5-3.</title>
        <authorList>
            <person name="Oh Y.J."/>
        </authorList>
    </citation>
    <scope>NUCLEOTIDE SEQUENCE [LARGE SCALE GENOMIC DNA]</scope>
    <source>
        <strain evidence="3 4">NKC5-3</strain>
    </source>
</reference>
<organism evidence="3 4">
    <name type="scientific">Salicibibacter cibarius</name>
    <dbReference type="NCBI Taxonomy" id="2743000"/>
    <lineage>
        <taxon>Bacteria</taxon>
        <taxon>Bacillati</taxon>
        <taxon>Bacillota</taxon>
        <taxon>Bacilli</taxon>
        <taxon>Bacillales</taxon>
        <taxon>Bacillaceae</taxon>
        <taxon>Salicibibacter</taxon>
    </lineage>
</organism>
<dbReference type="GO" id="GO:0006310">
    <property type="term" value="P:DNA recombination"/>
    <property type="evidence" value="ECO:0007669"/>
    <property type="project" value="UniProtKB-KW"/>
</dbReference>